<feature type="domain" description="Phosphatidic acid phosphatase type 2/haloperoxidase" evidence="2">
    <location>
        <begin position="63"/>
        <end position="175"/>
    </location>
</feature>
<sequence length="209" mass="22261">MTGGWFDTLRQLNLAWFSLMNAEAGLDGWQLAGALFAAERVILLAPAALVVLWLSGRRGARHAAVEAALAVLCGLSISGAIGALWFHGRPFAVGIGECFLDHAPTSSFPSNHGTIMLVSALMLATSAAPLARRWGLVLLPLAVLVAWSRVFVGVHWPLDMLGAAVLALALVAVFRLHRLGAMSAVVTGWGVAVYRRLLAPLIDRGWLRP</sequence>
<dbReference type="GO" id="GO:0050380">
    <property type="term" value="F:undecaprenyl-diphosphatase activity"/>
    <property type="evidence" value="ECO:0007669"/>
    <property type="project" value="UniProtKB-EC"/>
</dbReference>
<dbReference type="InterPro" id="IPR000326">
    <property type="entry name" value="PAP2/HPO"/>
</dbReference>
<keyword evidence="4" id="KW-1185">Reference proteome</keyword>
<feature type="transmembrane region" description="Helical" evidence="1">
    <location>
        <begin position="134"/>
        <end position="152"/>
    </location>
</feature>
<dbReference type="RefSeq" id="WP_070250844.1">
    <property type="nucleotide sequence ID" value="NZ_LROM01000121.1"/>
</dbReference>
<dbReference type="Pfam" id="PF01569">
    <property type="entry name" value="PAP2"/>
    <property type="match status" value="1"/>
</dbReference>
<keyword evidence="1" id="KW-0472">Membrane</keyword>
<organism evidence="3 4">
    <name type="scientific">Duganella phyllosphaerae</name>
    <dbReference type="NCBI Taxonomy" id="762836"/>
    <lineage>
        <taxon>Bacteria</taxon>
        <taxon>Pseudomonadati</taxon>
        <taxon>Pseudomonadota</taxon>
        <taxon>Betaproteobacteria</taxon>
        <taxon>Burkholderiales</taxon>
        <taxon>Oxalobacteraceae</taxon>
        <taxon>Telluria group</taxon>
        <taxon>Duganella</taxon>
    </lineage>
</organism>
<keyword evidence="1" id="KW-0812">Transmembrane</keyword>
<keyword evidence="1" id="KW-1133">Transmembrane helix</keyword>
<feature type="transmembrane region" description="Helical" evidence="1">
    <location>
        <begin position="67"/>
        <end position="88"/>
    </location>
</feature>
<keyword evidence="3" id="KW-0378">Hydrolase</keyword>
<dbReference type="AlphaFoldDB" id="A0A1E7WD31"/>
<feature type="transmembrane region" description="Helical" evidence="1">
    <location>
        <begin position="108"/>
        <end position="127"/>
    </location>
</feature>
<name>A0A1E7WD31_9BURK</name>
<reference evidence="4" key="1">
    <citation type="journal article" date="2016" name="Front. Microbiol.">
        <title>Molecular Keys to the Janthinobacterium and Duganella spp. Interaction with the Plant Pathogen Fusarium graminearum.</title>
        <authorList>
            <person name="Haack F.S."/>
            <person name="Poehlein A."/>
            <person name="Kroger C."/>
            <person name="Voigt C.A."/>
            <person name="Piepenbring M."/>
            <person name="Bode H.B."/>
            <person name="Daniel R."/>
            <person name="Schafer W."/>
            <person name="Streit W.R."/>
        </authorList>
    </citation>
    <scope>NUCLEOTIDE SEQUENCE [LARGE SCALE GENOMIC DNA]</scope>
    <source>
        <strain evidence="4">T54</strain>
    </source>
</reference>
<comment type="caution">
    <text evidence="3">The sequence shown here is derived from an EMBL/GenBank/DDBJ whole genome shotgun (WGS) entry which is preliminary data.</text>
</comment>
<dbReference type="OrthoDB" id="9801622at2"/>
<accession>A0A1E7WD31</accession>
<dbReference type="SUPFAM" id="SSF48317">
    <property type="entry name" value="Acid phosphatase/Vanadium-dependent haloperoxidase"/>
    <property type="match status" value="1"/>
</dbReference>
<dbReference type="PATRIC" id="fig|762836.4.peg.4361"/>
<gene>
    <name evidence="3" type="primary">ybjG</name>
    <name evidence="3" type="ORF">DUPY_42340</name>
</gene>
<proteinExistence type="predicted"/>
<dbReference type="InterPro" id="IPR036938">
    <property type="entry name" value="PAP2/HPO_sf"/>
</dbReference>
<evidence type="ECO:0000259" key="2">
    <source>
        <dbReference type="SMART" id="SM00014"/>
    </source>
</evidence>
<dbReference type="Proteomes" id="UP000175989">
    <property type="component" value="Unassembled WGS sequence"/>
</dbReference>
<dbReference type="EC" id="3.6.1.27" evidence="3"/>
<dbReference type="Gene3D" id="1.20.144.10">
    <property type="entry name" value="Phosphatidic acid phosphatase type 2/haloperoxidase"/>
    <property type="match status" value="1"/>
</dbReference>
<dbReference type="EMBL" id="LROM01000121">
    <property type="protein sequence ID" value="OEZ95682.1"/>
    <property type="molecule type" value="Genomic_DNA"/>
</dbReference>
<evidence type="ECO:0000313" key="3">
    <source>
        <dbReference type="EMBL" id="OEZ95682.1"/>
    </source>
</evidence>
<feature type="transmembrane region" description="Helical" evidence="1">
    <location>
        <begin position="158"/>
        <end position="176"/>
    </location>
</feature>
<evidence type="ECO:0000256" key="1">
    <source>
        <dbReference type="SAM" id="Phobius"/>
    </source>
</evidence>
<feature type="transmembrane region" description="Helical" evidence="1">
    <location>
        <begin position="29"/>
        <end position="55"/>
    </location>
</feature>
<protein>
    <submittedName>
        <fullName evidence="3">Putative undecaprenyl-diphosphatase YbjG</fullName>
        <ecNumber evidence="3">3.6.1.27</ecNumber>
    </submittedName>
</protein>
<evidence type="ECO:0000313" key="4">
    <source>
        <dbReference type="Proteomes" id="UP000175989"/>
    </source>
</evidence>
<dbReference type="SMART" id="SM00014">
    <property type="entry name" value="acidPPc"/>
    <property type="match status" value="1"/>
</dbReference>